<evidence type="ECO:0000259" key="2">
    <source>
        <dbReference type="PROSITE" id="PS50181"/>
    </source>
</evidence>
<dbReference type="SUPFAM" id="SSF81383">
    <property type="entry name" value="F-box domain"/>
    <property type="match status" value="1"/>
</dbReference>
<dbReference type="PROSITE" id="PS50181">
    <property type="entry name" value="FBOX"/>
    <property type="match status" value="1"/>
</dbReference>
<gene>
    <name evidence="3" type="ORF">D9611_004972</name>
</gene>
<name>A0A8H5B356_9AGAR</name>
<accession>A0A8H5B356</accession>
<feature type="region of interest" description="Disordered" evidence="1">
    <location>
        <begin position="1"/>
        <end position="57"/>
    </location>
</feature>
<dbReference type="CDD" id="cd09917">
    <property type="entry name" value="F-box_SF"/>
    <property type="match status" value="1"/>
</dbReference>
<proteinExistence type="predicted"/>
<dbReference type="InterPro" id="IPR001810">
    <property type="entry name" value="F-box_dom"/>
</dbReference>
<dbReference type="EMBL" id="JAACJK010000220">
    <property type="protein sequence ID" value="KAF5315633.1"/>
    <property type="molecule type" value="Genomic_DNA"/>
</dbReference>
<dbReference type="OrthoDB" id="2322499at2759"/>
<comment type="caution">
    <text evidence="3">The sequence shown here is derived from an EMBL/GenBank/DDBJ whole genome shotgun (WGS) entry which is preliminary data.</text>
</comment>
<evidence type="ECO:0000256" key="1">
    <source>
        <dbReference type="SAM" id="MobiDB-lite"/>
    </source>
</evidence>
<dbReference type="InterPro" id="IPR036047">
    <property type="entry name" value="F-box-like_dom_sf"/>
</dbReference>
<sequence>MKKTGAIAPRRNPRRTNTALQVTSPLATANASTSIDAEPIKPPKKRQKVESASTDVTFKKPGKARNKKGCLKIVVDLPVDMLLEVFSYLDPVDLYNLARTDRSLRALLLSRSAAQAIWTNAFERINYTCPDDLTPPRFASMLFGGCFHCPSKQGQCIWAYYDRVCTRCSRERYTDIIGKDDLSVVLRKIIPSCKVIGSKQRPSLMYLKEEVESQREALGKLVQGTKTYLAYVKKAEKQAATIMKWACAHVARDEERRNLDQNKAYLLKVEREKEIMARLTDLGYERELREIWKWRSLSGVSIASRLTESNWEKIKPRLLECLEAPRRAAALQKWKELIIERTRTLSVIYEDYLAQNQYDGSTAPTAGELATMEPFRSIIYDSPEQDTVTASELSKHTDTLPNLISVWNKGVVDHLLSLLPQGQAIPGGGTVISESDRARKEPPPSLRSVSELYKATSTFNCITCSSTLLFPNVLVHKCLLRPDVKNADDPNGLWNQGRDQVLFDTAGRSVVNLILSLIDMDSNTATWKEVDTAGHRLSCMRCRYTRSYNACAMSWRYAVVHESTAHSCDQASIGEGAWEVLDPIALEAAGYRSERPSEIEVDERVSNWLIEQWARSTAGYLMTSDQNRGFIEDEPQPVNLLISR</sequence>
<feature type="domain" description="F-box" evidence="2">
    <location>
        <begin position="71"/>
        <end position="121"/>
    </location>
</feature>
<evidence type="ECO:0000313" key="4">
    <source>
        <dbReference type="Proteomes" id="UP000541558"/>
    </source>
</evidence>
<dbReference type="AlphaFoldDB" id="A0A8H5B356"/>
<protein>
    <recommendedName>
        <fullName evidence="2">F-box domain-containing protein</fullName>
    </recommendedName>
</protein>
<dbReference type="Proteomes" id="UP000541558">
    <property type="component" value="Unassembled WGS sequence"/>
</dbReference>
<feature type="compositionally biased region" description="Polar residues" evidence="1">
    <location>
        <begin position="15"/>
        <end position="35"/>
    </location>
</feature>
<keyword evidence="4" id="KW-1185">Reference proteome</keyword>
<dbReference type="Pfam" id="PF12937">
    <property type="entry name" value="F-box-like"/>
    <property type="match status" value="1"/>
</dbReference>
<dbReference type="Gene3D" id="1.20.1280.50">
    <property type="match status" value="1"/>
</dbReference>
<reference evidence="3 4" key="1">
    <citation type="journal article" date="2020" name="ISME J.">
        <title>Uncovering the hidden diversity of litter-decomposition mechanisms in mushroom-forming fungi.</title>
        <authorList>
            <person name="Floudas D."/>
            <person name="Bentzer J."/>
            <person name="Ahren D."/>
            <person name="Johansson T."/>
            <person name="Persson P."/>
            <person name="Tunlid A."/>
        </authorList>
    </citation>
    <scope>NUCLEOTIDE SEQUENCE [LARGE SCALE GENOMIC DNA]</scope>
    <source>
        <strain evidence="3 4">CBS 175.51</strain>
    </source>
</reference>
<evidence type="ECO:0000313" key="3">
    <source>
        <dbReference type="EMBL" id="KAF5315633.1"/>
    </source>
</evidence>
<organism evidence="3 4">
    <name type="scientific">Ephemerocybe angulata</name>
    <dbReference type="NCBI Taxonomy" id="980116"/>
    <lineage>
        <taxon>Eukaryota</taxon>
        <taxon>Fungi</taxon>
        <taxon>Dikarya</taxon>
        <taxon>Basidiomycota</taxon>
        <taxon>Agaricomycotina</taxon>
        <taxon>Agaricomycetes</taxon>
        <taxon>Agaricomycetidae</taxon>
        <taxon>Agaricales</taxon>
        <taxon>Agaricineae</taxon>
        <taxon>Psathyrellaceae</taxon>
        <taxon>Ephemerocybe</taxon>
    </lineage>
</organism>